<protein>
    <submittedName>
        <fullName evidence="2">Uncharacterized protein</fullName>
    </submittedName>
</protein>
<organism evidence="2 3">
    <name type="scientific">Elysia marginata</name>
    <dbReference type="NCBI Taxonomy" id="1093978"/>
    <lineage>
        <taxon>Eukaryota</taxon>
        <taxon>Metazoa</taxon>
        <taxon>Spiralia</taxon>
        <taxon>Lophotrochozoa</taxon>
        <taxon>Mollusca</taxon>
        <taxon>Gastropoda</taxon>
        <taxon>Heterobranchia</taxon>
        <taxon>Euthyneura</taxon>
        <taxon>Panpulmonata</taxon>
        <taxon>Sacoglossa</taxon>
        <taxon>Placobranchoidea</taxon>
        <taxon>Plakobranchidae</taxon>
        <taxon>Elysia</taxon>
    </lineage>
</organism>
<sequence>MYGKFCPLTESLSTRPEAVVLALCDPTSESLLSLGCPLQVQVAPNDPIILIRHNSEYHFIASVVAGEMVIGVQPNALIIVKKDDQKLTSSNKQDERQNKSEHEHSRIRTRTTRRHPTTLPEKRPAKYTTKSLTSTKMLLFPSIFPVVDTFKFFSSHHVAKKRGMTFC</sequence>
<keyword evidence="3" id="KW-1185">Reference proteome</keyword>
<reference evidence="2 3" key="1">
    <citation type="journal article" date="2021" name="Elife">
        <title>Chloroplast acquisition without the gene transfer in kleptoplastic sea slugs, Plakobranchus ocellatus.</title>
        <authorList>
            <person name="Maeda T."/>
            <person name="Takahashi S."/>
            <person name="Yoshida T."/>
            <person name="Shimamura S."/>
            <person name="Takaki Y."/>
            <person name="Nagai Y."/>
            <person name="Toyoda A."/>
            <person name="Suzuki Y."/>
            <person name="Arimoto A."/>
            <person name="Ishii H."/>
            <person name="Satoh N."/>
            <person name="Nishiyama T."/>
            <person name="Hasebe M."/>
            <person name="Maruyama T."/>
            <person name="Minagawa J."/>
            <person name="Obokata J."/>
            <person name="Shigenobu S."/>
        </authorList>
    </citation>
    <scope>NUCLEOTIDE SEQUENCE [LARGE SCALE GENOMIC DNA]</scope>
</reference>
<dbReference type="EMBL" id="BMAT01005576">
    <property type="protein sequence ID" value="GFR96315.1"/>
    <property type="molecule type" value="Genomic_DNA"/>
</dbReference>
<proteinExistence type="predicted"/>
<evidence type="ECO:0000256" key="1">
    <source>
        <dbReference type="SAM" id="MobiDB-lite"/>
    </source>
</evidence>
<feature type="compositionally biased region" description="Basic and acidic residues" evidence="1">
    <location>
        <begin position="87"/>
        <end position="106"/>
    </location>
</feature>
<gene>
    <name evidence="2" type="ORF">ElyMa_002717900</name>
</gene>
<evidence type="ECO:0000313" key="3">
    <source>
        <dbReference type="Proteomes" id="UP000762676"/>
    </source>
</evidence>
<dbReference type="Proteomes" id="UP000762676">
    <property type="component" value="Unassembled WGS sequence"/>
</dbReference>
<accession>A0AAV4HHL9</accession>
<feature type="compositionally biased region" description="Basic residues" evidence="1">
    <location>
        <begin position="107"/>
        <end position="116"/>
    </location>
</feature>
<evidence type="ECO:0000313" key="2">
    <source>
        <dbReference type="EMBL" id="GFR96315.1"/>
    </source>
</evidence>
<name>A0AAV4HHL9_9GAST</name>
<feature type="region of interest" description="Disordered" evidence="1">
    <location>
        <begin position="87"/>
        <end position="127"/>
    </location>
</feature>
<dbReference type="AlphaFoldDB" id="A0AAV4HHL9"/>
<comment type="caution">
    <text evidence="2">The sequence shown here is derived from an EMBL/GenBank/DDBJ whole genome shotgun (WGS) entry which is preliminary data.</text>
</comment>